<evidence type="ECO:0000259" key="8">
    <source>
        <dbReference type="Pfam" id="PF00728"/>
    </source>
</evidence>
<dbReference type="GO" id="GO:0005764">
    <property type="term" value="C:lysosome"/>
    <property type="evidence" value="ECO:0007669"/>
    <property type="project" value="TreeGrafter"/>
</dbReference>
<evidence type="ECO:0000256" key="2">
    <source>
        <dbReference type="ARBA" id="ARBA00006285"/>
    </source>
</evidence>
<dbReference type="EMBL" id="CAJNYT010004685">
    <property type="protein sequence ID" value="CAF3681425.1"/>
    <property type="molecule type" value="Genomic_DNA"/>
</dbReference>
<name>A0A818TG08_9BILA</name>
<dbReference type="AlphaFoldDB" id="A0A818TG08"/>
<dbReference type="EC" id="3.2.1.52" evidence="3"/>
<dbReference type="GO" id="GO:0005975">
    <property type="term" value="P:carbohydrate metabolic process"/>
    <property type="evidence" value="ECO:0007669"/>
    <property type="project" value="InterPro"/>
</dbReference>
<accession>A0A818TG08</accession>
<evidence type="ECO:0000256" key="1">
    <source>
        <dbReference type="ARBA" id="ARBA00001231"/>
    </source>
</evidence>
<feature type="domain" description="Glycoside hydrolase family 20 catalytic" evidence="8">
    <location>
        <begin position="126"/>
        <end position="175"/>
    </location>
</feature>
<comment type="similarity">
    <text evidence="2">Belongs to the glycosyl hydrolase 20 family.</text>
</comment>
<keyword evidence="7" id="KW-0472">Membrane</keyword>
<keyword evidence="6" id="KW-0326">Glycosidase</keyword>
<dbReference type="PANTHER" id="PTHR22600">
    <property type="entry name" value="BETA-HEXOSAMINIDASE"/>
    <property type="match status" value="1"/>
</dbReference>
<dbReference type="GO" id="GO:0004563">
    <property type="term" value="F:beta-N-acetylhexosaminidase activity"/>
    <property type="evidence" value="ECO:0007669"/>
    <property type="project" value="UniProtKB-EC"/>
</dbReference>
<dbReference type="SUPFAM" id="SSF55545">
    <property type="entry name" value="beta-N-acetylhexosaminidase-like domain"/>
    <property type="match status" value="1"/>
</dbReference>
<evidence type="ECO:0000256" key="4">
    <source>
        <dbReference type="ARBA" id="ARBA00022801"/>
    </source>
</evidence>
<evidence type="ECO:0000256" key="6">
    <source>
        <dbReference type="ARBA" id="ARBA00023295"/>
    </source>
</evidence>
<protein>
    <recommendedName>
        <fullName evidence="3">beta-N-acetylhexosaminidase</fullName>
        <ecNumber evidence="3">3.2.1.52</ecNumber>
    </recommendedName>
</protein>
<dbReference type="GO" id="GO:0016020">
    <property type="term" value="C:membrane"/>
    <property type="evidence" value="ECO:0007669"/>
    <property type="project" value="TreeGrafter"/>
</dbReference>
<dbReference type="Pfam" id="PF00728">
    <property type="entry name" value="Glyco_hydro_20"/>
    <property type="match status" value="2"/>
</dbReference>
<organism evidence="10 11">
    <name type="scientific">Rotaria socialis</name>
    <dbReference type="NCBI Taxonomy" id="392032"/>
    <lineage>
        <taxon>Eukaryota</taxon>
        <taxon>Metazoa</taxon>
        <taxon>Spiralia</taxon>
        <taxon>Gnathifera</taxon>
        <taxon>Rotifera</taxon>
        <taxon>Eurotatoria</taxon>
        <taxon>Bdelloidea</taxon>
        <taxon>Philodinida</taxon>
        <taxon>Philodinidae</taxon>
        <taxon>Rotaria</taxon>
    </lineage>
</organism>
<evidence type="ECO:0000313" key="10">
    <source>
        <dbReference type="EMBL" id="CAF3681425.1"/>
    </source>
</evidence>
<dbReference type="PRINTS" id="PR00738">
    <property type="entry name" value="GLHYDRLASE20"/>
</dbReference>
<dbReference type="InterPro" id="IPR025705">
    <property type="entry name" value="Beta_hexosaminidase_sua/sub"/>
</dbReference>
<dbReference type="Pfam" id="PF14845">
    <property type="entry name" value="Glycohydro_20b2"/>
    <property type="match status" value="1"/>
</dbReference>
<feature type="domain" description="Beta-hexosaminidase eukaryotic type N-terminal" evidence="9">
    <location>
        <begin position="76"/>
        <end position="103"/>
    </location>
</feature>
<dbReference type="Gene3D" id="3.20.20.80">
    <property type="entry name" value="Glycosidases"/>
    <property type="match status" value="2"/>
</dbReference>
<dbReference type="SUPFAM" id="SSF51445">
    <property type="entry name" value="(Trans)glycosidases"/>
    <property type="match status" value="2"/>
</dbReference>
<dbReference type="GO" id="GO:0006689">
    <property type="term" value="P:ganglioside catabolic process"/>
    <property type="evidence" value="ECO:0007669"/>
    <property type="project" value="TreeGrafter"/>
</dbReference>
<comment type="caution">
    <text evidence="10">The sequence shown here is derived from an EMBL/GenBank/DDBJ whole genome shotgun (WGS) entry which is preliminary data.</text>
</comment>
<keyword evidence="7" id="KW-1133">Transmembrane helix</keyword>
<comment type="catalytic activity">
    <reaction evidence="1">
        <text>Hydrolysis of terminal non-reducing N-acetyl-D-hexosamine residues in N-acetyl-beta-D-hexosaminides.</text>
        <dbReference type="EC" id="3.2.1.52"/>
    </reaction>
</comment>
<evidence type="ECO:0000256" key="3">
    <source>
        <dbReference type="ARBA" id="ARBA00012663"/>
    </source>
</evidence>
<keyword evidence="4" id="KW-0378">Hydrolase</keyword>
<keyword evidence="5" id="KW-0325">Glycoprotein</keyword>
<proteinExistence type="inferred from homology"/>
<reference evidence="10" key="1">
    <citation type="submission" date="2021-02" db="EMBL/GenBank/DDBJ databases">
        <authorList>
            <person name="Nowell W R."/>
        </authorList>
    </citation>
    <scope>NUCLEOTIDE SEQUENCE</scope>
</reference>
<dbReference type="Proteomes" id="UP000663872">
    <property type="component" value="Unassembled WGS sequence"/>
</dbReference>
<dbReference type="InterPro" id="IPR015883">
    <property type="entry name" value="Glyco_hydro_20_cat"/>
</dbReference>
<evidence type="ECO:0000259" key="9">
    <source>
        <dbReference type="Pfam" id="PF14845"/>
    </source>
</evidence>
<keyword evidence="7" id="KW-0812">Transmembrane</keyword>
<sequence length="312" mass="35499">MFIEAKYPLEGKPSPPNAVWPHPQQITISNDVLYIRPHDLKIDSNIRSCDIIAKAIQRYEPIFFPPKLAMIYHHTLTTSRQIATIEATTVWGSLRGLETFSQLIYIDQQNYVVINDSVTLVDSPRFQHRGVMLDTARHFLPVSIIKKNLDVMSYNKLNVFHWHIVDDQSFPFQSSDEAKKRILGGEACLWAEFVDGTNLLARLWPKASAVAERLWSAASVNNSEDAQFRLDVHRCRLLRRGIPAQPILNGYCGNYEVGMARSMVNDPAFNYEDGSPTESTTIDPSAFALRIGNSKIYYVLYIISFIFFVLGL</sequence>
<feature type="domain" description="Glycoside hydrolase family 20 catalytic" evidence="8">
    <location>
        <begin position="176"/>
        <end position="217"/>
    </location>
</feature>
<evidence type="ECO:0000256" key="5">
    <source>
        <dbReference type="ARBA" id="ARBA00023180"/>
    </source>
</evidence>
<evidence type="ECO:0000256" key="7">
    <source>
        <dbReference type="SAM" id="Phobius"/>
    </source>
</evidence>
<dbReference type="PANTHER" id="PTHR22600:SF21">
    <property type="entry name" value="BETA-HEXOSAMINIDASE A"/>
    <property type="match status" value="1"/>
</dbReference>
<feature type="transmembrane region" description="Helical" evidence="7">
    <location>
        <begin position="295"/>
        <end position="311"/>
    </location>
</feature>
<dbReference type="InterPro" id="IPR017853">
    <property type="entry name" value="GH"/>
</dbReference>
<dbReference type="Gene3D" id="3.30.379.10">
    <property type="entry name" value="Chitobiase/beta-hexosaminidase domain 2-like"/>
    <property type="match status" value="2"/>
</dbReference>
<gene>
    <name evidence="10" type="ORF">GRG538_LOCUS27049</name>
</gene>
<dbReference type="InterPro" id="IPR029019">
    <property type="entry name" value="HEX_eukaryotic_N"/>
</dbReference>
<evidence type="ECO:0000313" key="11">
    <source>
        <dbReference type="Proteomes" id="UP000663872"/>
    </source>
</evidence>
<dbReference type="InterPro" id="IPR029018">
    <property type="entry name" value="Hex-like_dom2"/>
</dbReference>
<dbReference type="GO" id="GO:0030203">
    <property type="term" value="P:glycosaminoglycan metabolic process"/>
    <property type="evidence" value="ECO:0007669"/>
    <property type="project" value="TreeGrafter"/>
</dbReference>